<keyword evidence="3" id="KW-0479">Metal-binding</keyword>
<protein>
    <recommendedName>
        <fullName evidence="2">inorganic diphosphatase</fullName>
        <ecNumber evidence="2">3.6.1.1</ecNumber>
    </recommendedName>
</protein>
<gene>
    <name evidence="6" type="ORF">GO986_06790</name>
</gene>
<dbReference type="InterPro" id="IPR008162">
    <property type="entry name" value="Pyrophosphatase"/>
</dbReference>
<evidence type="ECO:0000256" key="2">
    <source>
        <dbReference type="ARBA" id="ARBA00012146"/>
    </source>
</evidence>
<dbReference type="GO" id="GO:0005737">
    <property type="term" value="C:cytoplasm"/>
    <property type="evidence" value="ECO:0007669"/>
    <property type="project" value="InterPro"/>
</dbReference>
<organism evidence="6 7">
    <name type="scientific">Deinococcus arboris</name>
    <dbReference type="NCBI Taxonomy" id="2682977"/>
    <lineage>
        <taxon>Bacteria</taxon>
        <taxon>Thermotogati</taxon>
        <taxon>Deinococcota</taxon>
        <taxon>Deinococci</taxon>
        <taxon>Deinococcales</taxon>
        <taxon>Deinococcaceae</taxon>
        <taxon>Deinococcus</taxon>
    </lineage>
</organism>
<evidence type="ECO:0000256" key="5">
    <source>
        <dbReference type="ARBA" id="ARBA00022842"/>
    </source>
</evidence>
<dbReference type="GO" id="GO:0006796">
    <property type="term" value="P:phosphate-containing compound metabolic process"/>
    <property type="evidence" value="ECO:0007669"/>
    <property type="project" value="InterPro"/>
</dbReference>
<proteinExistence type="predicted"/>
<dbReference type="SUPFAM" id="SSF50324">
    <property type="entry name" value="Inorganic pyrophosphatase"/>
    <property type="match status" value="1"/>
</dbReference>
<accession>A0A7C9HQU7</accession>
<dbReference type="Pfam" id="PF00719">
    <property type="entry name" value="Pyrophosphatase"/>
    <property type="match status" value="1"/>
</dbReference>
<evidence type="ECO:0000256" key="4">
    <source>
        <dbReference type="ARBA" id="ARBA00022801"/>
    </source>
</evidence>
<keyword evidence="7" id="KW-1185">Reference proteome</keyword>
<name>A0A7C9HQU7_9DEIO</name>
<dbReference type="GO" id="GO:0000287">
    <property type="term" value="F:magnesium ion binding"/>
    <property type="evidence" value="ECO:0007669"/>
    <property type="project" value="InterPro"/>
</dbReference>
<keyword evidence="5" id="KW-0460">Magnesium</keyword>
<dbReference type="GO" id="GO:0004427">
    <property type="term" value="F:inorganic diphosphate phosphatase activity"/>
    <property type="evidence" value="ECO:0007669"/>
    <property type="project" value="UniProtKB-EC"/>
</dbReference>
<evidence type="ECO:0000313" key="6">
    <source>
        <dbReference type="EMBL" id="MVN86469.1"/>
    </source>
</evidence>
<keyword evidence="4" id="KW-0378">Hydrolase</keyword>
<dbReference type="EC" id="3.6.1.1" evidence="2"/>
<reference evidence="6 7" key="1">
    <citation type="submission" date="2019-12" db="EMBL/GenBank/DDBJ databases">
        <title>Deinococcus sp. HMF7620 Genome sequencing and assembly.</title>
        <authorList>
            <person name="Kang H."/>
            <person name="Kim H."/>
            <person name="Joh K."/>
        </authorList>
    </citation>
    <scope>NUCLEOTIDE SEQUENCE [LARGE SCALE GENOMIC DNA]</scope>
    <source>
        <strain evidence="6 7">HMF7620</strain>
    </source>
</reference>
<evidence type="ECO:0000313" key="7">
    <source>
        <dbReference type="Proteomes" id="UP000483286"/>
    </source>
</evidence>
<dbReference type="InterPro" id="IPR036649">
    <property type="entry name" value="Pyrophosphatase_sf"/>
</dbReference>
<dbReference type="Proteomes" id="UP000483286">
    <property type="component" value="Unassembled WGS sequence"/>
</dbReference>
<evidence type="ECO:0000256" key="1">
    <source>
        <dbReference type="ARBA" id="ARBA00001946"/>
    </source>
</evidence>
<dbReference type="RefSeq" id="WP_157458538.1">
    <property type="nucleotide sequence ID" value="NZ_WQLB01000007.1"/>
</dbReference>
<dbReference type="AlphaFoldDB" id="A0A7C9HQU7"/>
<dbReference type="EMBL" id="WQLB01000007">
    <property type="protein sequence ID" value="MVN86469.1"/>
    <property type="molecule type" value="Genomic_DNA"/>
</dbReference>
<dbReference type="Gene3D" id="3.90.80.10">
    <property type="entry name" value="Inorganic pyrophosphatase"/>
    <property type="match status" value="1"/>
</dbReference>
<sequence length="117" mass="12924">MSALLSYLGQQVQVVVDRPLGSVHPRHPDLVYPVNYGEVPGTLAGDGHPIDAYLLGWDEPVQAAQGEVIAIIERLDDAEDKLVVARGGTAWTPESVGTIIRFQEQYFRTRLLWAEGR</sequence>
<comment type="cofactor">
    <cofactor evidence="1">
        <name>Mg(2+)</name>
        <dbReference type="ChEBI" id="CHEBI:18420"/>
    </cofactor>
</comment>
<evidence type="ECO:0000256" key="3">
    <source>
        <dbReference type="ARBA" id="ARBA00022723"/>
    </source>
</evidence>
<comment type="caution">
    <text evidence="6">The sequence shown here is derived from an EMBL/GenBank/DDBJ whole genome shotgun (WGS) entry which is preliminary data.</text>
</comment>